<dbReference type="EMBL" id="JNAS01000002">
    <property type="protein sequence ID" value="KGG08178.1"/>
    <property type="molecule type" value="Genomic_DNA"/>
</dbReference>
<name>A0A0A2B280_PROMR</name>
<dbReference type="Proteomes" id="UP000030345">
    <property type="component" value="Unassembled WGS sequence"/>
</dbReference>
<comment type="caution">
    <text evidence="1">The sequence shown here is derived from an EMBL/GenBank/DDBJ whole genome shotgun (WGS) entry which is preliminary data.</text>
</comment>
<dbReference type="eggNOG" id="ENOG5030HI9">
    <property type="taxonomic scope" value="Bacteria"/>
</dbReference>
<protein>
    <submittedName>
        <fullName evidence="1">Uncharacterized protein</fullName>
    </submittedName>
</protein>
<organism evidence="1 2">
    <name type="scientific">Prochlorococcus marinus str. SB</name>
    <dbReference type="NCBI Taxonomy" id="59926"/>
    <lineage>
        <taxon>Bacteria</taxon>
        <taxon>Bacillati</taxon>
        <taxon>Cyanobacteriota</taxon>
        <taxon>Cyanophyceae</taxon>
        <taxon>Synechococcales</taxon>
        <taxon>Prochlorococcaceae</taxon>
        <taxon>Prochlorococcus</taxon>
    </lineage>
</organism>
<accession>A0A0A2B280</accession>
<evidence type="ECO:0000313" key="2">
    <source>
        <dbReference type="Proteomes" id="UP000030345"/>
    </source>
</evidence>
<reference evidence="2" key="1">
    <citation type="journal article" date="2014" name="Sci. Data">
        <title>Genomes of diverse isolates of the marine cyanobacterium Prochlorococcus.</title>
        <authorList>
            <person name="Biller S."/>
            <person name="Berube P."/>
            <person name="Thompson J."/>
            <person name="Kelly L."/>
            <person name="Roggensack S."/>
            <person name="Awad L."/>
            <person name="Roache-Johnson K."/>
            <person name="Ding H."/>
            <person name="Giovannoni S.J."/>
            <person name="Moore L.R."/>
            <person name="Chisholm S.W."/>
        </authorList>
    </citation>
    <scope>NUCLEOTIDE SEQUENCE [LARGE SCALE GENOMIC DNA]</scope>
    <source>
        <strain evidence="2">SB</strain>
    </source>
</reference>
<sequence length="62" mass="7509">MDMSYFAEPNHIEYDAWFDENIDPVDLMNYSDEKEFSDLVHFKFHKMSTRNLTIGSSDNFHW</sequence>
<dbReference type="AlphaFoldDB" id="A0A0A2B280"/>
<proteinExistence type="predicted"/>
<evidence type="ECO:0000313" key="1">
    <source>
        <dbReference type="EMBL" id="KGG08178.1"/>
    </source>
</evidence>
<gene>
    <name evidence="1" type="ORF">EV02_0846</name>
</gene>